<reference evidence="7" key="1">
    <citation type="submission" date="2022-06" db="EMBL/GenBank/DDBJ databases">
        <title>Solitalea sp. MAHUQ-68 isolated from rhizospheric soil.</title>
        <authorList>
            <person name="Huq M.A."/>
        </authorList>
    </citation>
    <scope>NUCLEOTIDE SEQUENCE</scope>
    <source>
        <strain evidence="7">MAHUQ-68</strain>
    </source>
</reference>
<comment type="subcellular location">
    <subcellularLocation>
        <location evidence="1">Membrane</location>
        <topology evidence="1">Multi-pass membrane protein</topology>
    </subcellularLocation>
</comment>
<evidence type="ECO:0000313" key="8">
    <source>
        <dbReference type="Proteomes" id="UP001155182"/>
    </source>
</evidence>
<keyword evidence="3 5" id="KW-1133">Transmembrane helix</keyword>
<dbReference type="InterPro" id="IPR035952">
    <property type="entry name" value="Rhomboid-like_sf"/>
</dbReference>
<keyword evidence="4 5" id="KW-0472">Membrane</keyword>
<dbReference type="SUPFAM" id="SSF144091">
    <property type="entry name" value="Rhomboid-like"/>
    <property type="match status" value="1"/>
</dbReference>
<dbReference type="GO" id="GO:0006508">
    <property type="term" value="P:proteolysis"/>
    <property type="evidence" value="ECO:0007669"/>
    <property type="project" value="UniProtKB-KW"/>
</dbReference>
<evidence type="ECO:0000256" key="1">
    <source>
        <dbReference type="ARBA" id="ARBA00004141"/>
    </source>
</evidence>
<evidence type="ECO:0000256" key="5">
    <source>
        <dbReference type="SAM" id="Phobius"/>
    </source>
</evidence>
<feature type="transmembrane region" description="Helical" evidence="5">
    <location>
        <begin position="168"/>
        <end position="190"/>
    </location>
</feature>
<dbReference type="Pfam" id="PF01694">
    <property type="entry name" value="Rhomboid"/>
    <property type="match status" value="1"/>
</dbReference>
<keyword evidence="8" id="KW-1185">Reference proteome</keyword>
<dbReference type="EMBL" id="JAMWYS010000032">
    <property type="protein sequence ID" value="MCO4293159.1"/>
    <property type="molecule type" value="Genomic_DNA"/>
</dbReference>
<keyword evidence="7" id="KW-0378">Hydrolase</keyword>
<feature type="transmembrane region" description="Helical" evidence="5">
    <location>
        <begin position="202"/>
        <end position="219"/>
    </location>
</feature>
<sequence length="228" mass="25772">MSEYRPPSAFGMIPPVVKNILIINVICFLAQLNPMMNGWLTHNGAAFYFDSPNFRIWQLFTYAFLHGSSTHLFFNMFAVFVFGPPIENYLGSKRFLTYYMLTAIGAILLQSIITGYQVYSVAGTFFPIHQGIVSAQELPYPPVIGASGAVFGILIAFGMLFPNMLLYLYFLFPIKAKYLVIAYGAFELFYAVQNNPNDNVAHYAHLGGMLFGFILLKVWKIRKPGSYY</sequence>
<feature type="transmembrane region" description="Helical" evidence="5">
    <location>
        <begin position="139"/>
        <end position="161"/>
    </location>
</feature>
<dbReference type="InterPro" id="IPR022764">
    <property type="entry name" value="Peptidase_S54_rhomboid_dom"/>
</dbReference>
<dbReference type="RefSeq" id="WP_252587661.1">
    <property type="nucleotide sequence ID" value="NZ_JAMWYS010000032.1"/>
</dbReference>
<feature type="transmembrane region" description="Helical" evidence="5">
    <location>
        <begin position="60"/>
        <end position="83"/>
    </location>
</feature>
<dbReference type="Gene3D" id="1.20.1540.10">
    <property type="entry name" value="Rhomboid-like"/>
    <property type="match status" value="1"/>
</dbReference>
<evidence type="ECO:0000313" key="7">
    <source>
        <dbReference type="EMBL" id="MCO4293159.1"/>
    </source>
</evidence>
<evidence type="ECO:0000259" key="6">
    <source>
        <dbReference type="Pfam" id="PF01694"/>
    </source>
</evidence>
<keyword evidence="7" id="KW-0645">Protease</keyword>
<feature type="transmembrane region" description="Helical" evidence="5">
    <location>
        <begin position="21"/>
        <end position="40"/>
    </location>
</feature>
<organism evidence="7 8">
    <name type="scientific">Solitalea agri</name>
    <dbReference type="NCBI Taxonomy" id="2953739"/>
    <lineage>
        <taxon>Bacteria</taxon>
        <taxon>Pseudomonadati</taxon>
        <taxon>Bacteroidota</taxon>
        <taxon>Sphingobacteriia</taxon>
        <taxon>Sphingobacteriales</taxon>
        <taxon>Sphingobacteriaceae</taxon>
        <taxon>Solitalea</taxon>
    </lineage>
</organism>
<proteinExistence type="predicted"/>
<comment type="caution">
    <text evidence="7">The sequence shown here is derived from an EMBL/GenBank/DDBJ whole genome shotgun (WGS) entry which is preliminary data.</text>
</comment>
<dbReference type="Proteomes" id="UP001155182">
    <property type="component" value="Unassembled WGS sequence"/>
</dbReference>
<feature type="domain" description="Peptidase S54 rhomboid" evidence="6">
    <location>
        <begin position="55"/>
        <end position="215"/>
    </location>
</feature>
<gene>
    <name evidence="7" type="ORF">NF867_09810</name>
</gene>
<dbReference type="GO" id="GO:0004252">
    <property type="term" value="F:serine-type endopeptidase activity"/>
    <property type="evidence" value="ECO:0007669"/>
    <property type="project" value="InterPro"/>
</dbReference>
<evidence type="ECO:0000256" key="3">
    <source>
        <dbReference type="ARBA" id="ARBA00022989"/>
    </source>
</evidence>
<name>A0A9X2F1W8_9SPHI</name>
<protein>
    <submittedName>
        <fullName evidence="7">Rhomboid family intramembrane serine protease</fullName>
    </submittedName>
</protein>
<keyword evidence="2 5" id="KW-0812">Transmembrane</keyword>
<accession>A0A9X2F1W8</accession>
<dbReference type="GO" id="GO:0016020">
    <property type="term" value="C:membrane"/>
    <property type="evidence" value="ECO:0007669"/>
    <property type="project" value="UniProtKB-SubCell"/>
</dbReference>
<evidence type="ECO:0000256" key="2">
    <source>
        <dbReference type="ARBA" id="ARBA00022692"/>
    </source>
</evidence>
<evidence type="ECO:0000256" key="4">
    <source>
        <dbReference type="ARBA" id="ARBA00023136"/>
    </source>
</evidence>
<dbReference type="AlphaFoldDB" id="A0A9X2F1W8"/>
<feature type="transmembrane region" description="Helical" evidence="5">
    <location>
        <begin position="95"/>
        <end position="119"/>
    </location>
</feature>
<dbReference type="PANTHER" id="PTHR43066">
    <property type="entry name" value="RHOMBOID-RELATED PROTEIN"/>
    <property type="match status" value="1"/>
</dbReference>
<dbReference type="PANTHER" id="PTHR43066:SF11">
    <property type="entry name" value="PEPTIDASE S54 RHOMBOID DOMAIN-CONTAINING PROTEIN"/>
    <property type="match status" value="1"/>
</dbReference>